<evidence type="ECO:0000256" key="3">
    <source>
        <dbReference type="ARBA" id="ARBA00022695"/>
    </source>
</evidence>
<evidence type="ECO:0000256" key="1">
    <source>
        <dbReference type="ARBA" id="ARBA00012417"/>
    </source>
</evidence>
<protein>
    <recommendedName>
        <fullName evidence="1">DNA-directed DNA polymerase</fullName>
        <ecNumber evidence="1">2.7.7.7</ecNumber>
    </recommendedName>
    <alternativeName>
        <fullName evidence="5">Mitochondrial DNA polymerase catalytic subunit</fullName>
    </alternativeName>
</protein>
<dbReference type="GO" id="GO:0003887">
    <property type="term" value="F:DNA-directed DNA polymerase activity"/>
    <property type="evidence" value="ECO:0007669"/>
    <property type="project" value="UniProtKB-KW"/>
</dbReference>
<name>A0A914YRA8_9BILA</name>
<dbReference type="AlphaFoldDB" id="A0A914YRA8"/>
<dbReference type="GO" id="GO:0008408">
    <property type="term" value="F:3'-5' exonuclease activity"/>
    <property type="evidence" value="ECO:0007669"/>
    <property type="project" value="TreeGrafter"/>
</dbReference>
<evidence type="ECO:0000256" key="4">
    <source>
        <dbReference type="ARBA" id="ARBA00022932"/>
    </source>
</evidence>
<dbReference type="Pfam" id="PF00476">
    <property type="entry name" value="DNA_pol_A"/>
    <property type="match status" value="1"/>
</dbReference>
<dbReference type="WBParaSite" id="PSU_v2.g3299.t1">
    <property type="protein sequence ID" value="PSU_v2.g3299.t1"/>
    <property type="gene ID" value="PSU_v2.g3299"/>
</dbReference>
<dbReference type="PRINTS" id="PR00867">
    <property type="entry name" value="DNAPOLG"/>
</dbReference>
<dbReference type="InterPro" id="IPR012337">
    <property type="entry name" value="RNaseH-like_sf"/>
</dbReference>
<dbReference type="InterPro" id="IPR002297">
    <property type="entry name" value="DNA-dir_DNA_pol_A_mt"/>
</dbReference>
<dbReference type="InterPro" id="IPR041336">
    <property type="entry name" value="DNApol_Exo"/>
</dbReference>
<dbReference type="InterPro" id="IPR019760">
    <property type="entry name" value="DNA-dir_DNA_pol_A_CS"/>
</dbReference>
<evidence type="ECO:0000313" key="7">
    <source>
        <dbReference type="Proteomes" id="UP000887577"/>
    </source>
</evidence>
<evidence type="ECO:0000256" key="5">
    <source>
        <dbReference type="ARBA" id="ARBA00031966"/>
    </source>
</evidence>
<keyword evidence="3" id="KW-0548">Nucleotidyltransferase</keyword>
<dbReference type="SUPFAM" id="SSF53098">
    <property type="entry name" value="Ribonuclease H-like"/>
    <property type="match status" value="1"/>
</dbReference>
<dbReference type="Gene3D" id="1.10.150.20">
    <property type="entry name" value="5' to 3' exonuclease, C-terminal subdomain"/>
    <property type="match status" value="1"/>
</dbReference>
<dbReference type="Gene3D" id="3.30.420.390">
    <property type="match status" value="2"/>
</dbReference>
<feature type="domain" description="DNA-directed DNA polymerase family A palm" evidence="6">
    <location>
        <begin position="705"/>
        <end position="1020"/>
    </location>
</feature>
<proteinExistence type="predicted"/>
<evidence type="ECO:0000259" key="6">
    <source>
        <dbReference type="SMART" id="SM00482"/>
    </source>
</evidence>
<reference evidence="8" key="1">
    <citation type="submission" date="2022-11" db="UniProtKB">
        <authorList>
            <consortium name="WormBaseParasite"/>
        </authorList>
    </citation>
    <scope>IDENTIFICATION</scope>
</reference>
<evidence type="ECO:0000256" key="2">
    <source>
        <dbReference type="ARBA" id="ARBA00022679"/>
    </source>
</evidence>
<dbReference type="PROSITE" id="PS00447">
    <property type="entry name" value="DNA_POLYMERASE_A"/>
    <property type="match status" value="1"/>
</dbReference>
<dbReference type="PANTHER" id="PTHR10267">
    <property type="entry name" value="DNA POLYMERASE SUBUNIT GAMMA-1"/>
    <property type="match status" value="1"/>
</dbReference>
<dbReference type="PANTHER" id="PTHR10267:SF0">
    <property type="entry name" value="DNA POLYMERASE SUBUNIT GAMMA-1"/>
    <property type="match status" value="1"/>
</dbReference>
<dbReference type="InterPro" id="IPR001098">
    <property type="entry name" value="DNA-dir_DNA_pol_A_palm_dom"/>
</dbReference>
<dbReference type="GO" id="GO:0005760">
    <property type="term" value="C:gamma DNA polymerase complex"/>
    <property type="evidence" value="ECO:0007669"/>
    <property type="project" value="InterPro"/>
</dbReference>
<keyword evidence="2" id="KW-0808">Transferase</keyword>
<organism evidence="7 8">
    <name type="scientific">Panagrolaimus superbus</name>
    <dbReference type="NCBI Taxonomy" id="310955"/>
    <lineage>
        <taxon>Eukaryota</taxon>
        <taxon>Metazoa</taxon>
        <taxon>Ecdysozoa</taxon>
        <taxon>Nematoda</taxon>
        <taxon>Chromadorea</taxon>
        <taxon>Rhabditida</taxon>
        <taxon>Tylenchina</taxon>
        <taxon>Panagrolaimomorpha</taxon>
        <taxon>Panagrolaimoidea</taxon>
        <taxon>Panagrolaimidae</taxon>
        <taxon>Panagrolaimus</taxon>
    </lineage>
</organism>
<keyword evidence="4" id="KW-0239">DNA-directed DNA polymerase</keyword>
<sequence>MVIPIPQVIPYSGLMWRQTLRFVSYRGAGAKSNYGHQVLHSQSHQPNSNLQHTITLNDFTLPEISNDKKPVQKSTSNSSLTYDKKVIELVPSNIHEYLFPNAPTNDKKAEEVSDEILKKIILPELNASVEKNGLMAHFDEIGKEQFASYEELLEIAAAIENPPKMPLEWSFTAGWTKYDTVTGKQEAVEFPNEKVLFFDVEVCVPESKLACLAVAMSPTSWYSWCSDRLVNDSEVPKLTRIEHMIPLEKEKGSKEPKIVIGHNVGFDRARVREQYYQDKTGTRFWDTMSMNIAVFGMAEHQRLIYEKTDLKEDFAKHNKWVPAWRQRVSKNSLGAVHSKLCGEKTSLKLNKSMQHVFVKENIDVIREHFQSLTQYCAEDVLATFEVFKELYPIFRERFPHPITYVGMMEMGSAYLPITENWRLFYEKCNQDTAEVNDRAARGLAQASLDIAKDLSSENKYETDPWMWICEWEIHKKLFKPKWYLNLFSTTSAAPVEEDENVSATDIKFRCRDVPRVFGICYGPFPLHHKAAYGWGYLVPNFERSQNCPDIEKVKVRRGDIITIPNKAIMDLVAKNRAEGFPELPLPPTPDATVGVFDFYRLPHPKTPGENVGSPFTKDNLKHFEADLLRATRYTKALTDYLSTLVETRFWTNYKERFNDEITVWFGEDAKIGAIAPAIVPAGTVTRRATHKLWLTSTSPKEKIIGTNLKSMIECTEGWKIVGADVDSQEQWLAALLGDYVTGEGKAGATAFANMLLAGSKSDNSDLHSVVARQVGIDRDNAKVLNYARLYGAGKNHAIEFLKQQAFVEENAARNYSEKLFSTTKGVEKTYYELNPDLIADFHEFLQNECPKKYEEQHIRHQGRLFLPVYRHTDGQVSHLFEDYMKQKCNINKNSLQEFVLFMVKLYPNYPNQVSLFKDGFESDTFNFLEIKALEDCPRTPLLGCRLSQALEALPPDVPDADLFRRKFKRSVINWVIQSSAVDFLHMLLVCMKWLCEKYEIDARFVLSIHDEIRYMVPDEDKYRCALALTLSNMYVRAAISQKLGINELPKSIAFFSQVDVDTVLRKEVNQKCKTPDGRNIPFGEALNMENIIEKTGGTLEKKQ</sequence>
<dbReference type="GO" id="GO:0006264">
    <property type="term" value="P:mitochondrial DNA replication"/>
    <property type="evidence" value="ECO:0007669"/>
    <property type="project" value="TreeGrafter"/>
</dbReference>
<keyword evidence="7" id="KW-1185">Reference proteome</keyword>
<dbReference type="EC" id="2.7.7.7" evidence="1"/>
<evidence type="ECO:0000313" key="8">
    <source>
        <dbReference type="WBParaSite" id="PSU_v2.g3299.t1"/>
    </source>
</evidence>
<dbReference type="Proteomes" id="UP000887577">
    <property type="component" value="Unplaced"/>
</dbReference>
<dbReference type="GO" id="GO:0003677">
    <property type="term" value="F:DNA binding"/>
    <property type="evidence" value="ECO:0007669"/>
    <property type="project" value="InterPro"/>
</dbReference>
<accession>A0A914YRA8</accession>
<dbReference type="InterPro" id="IPR043502">
    <property type="entry name" value="DNA/RNA_pol_sf"/>
</dbReference>
<dbReference type="Pfam" id="PF18136">
    <property type="entry name" value="DNApol_Exo"/>
    <property type="match status" value="1"/>
</dbReference>
<dbReference type="SUPFAM" id="SSF56672">
    <property type="entry name" value="DNA/RNA polymerases"/>
    <property type="match status" value="1"/>
</dbReference>
<dbReference type="SMART" id="SM00482">
    <property type="entry name" value="POLAc"/>
    <property type="match status" value="1"/>
</dbReference>